<keyword evidence="1" id="KW-0472">Membrane</keyword>
<keyword evidence="4" id="KW-1185">Reference proteome</keyword>
<dbReference type="EMBL" id="VOHS01000013">
    <property type="protein sequence ID" value="TWV99777.1"/>
    <property type="molecule type" value="Genomic_DNA"/>
</dbReference>
<dbReference type="Pfam" id="PF00668">
    <property type="entry name" value="Condensation"/>
    <property type="match status" value="1"/>
</dbReference>
<dbReference type="PANTHER" id="PTHR28037:SF1">
    <property type="entry name" value="ALCOHOL O-ACETYLTRANSFERASE 1-RELATED"/>
    <property type="match status" value="1"/>
</dbReference>
<evidence type="ECO:0000259" key="2">
    <source>
        <dbReference type="Pfam" id="PF00668"/>
    </source>
</evidence>
<dbReference type="GO" id="GO:0003824">
    <property type="term" value="F:catalytic activity"/>
    <property type="evidence" value="ECO:0007669"/>
    <property type="project" value="InterPro"/>
</dbReference>
<name>A0A5C6LTA1_9BACT</name>
<proteinExistence type="predicted"/>
<evidence type="ECO:0000313" key="4">
    <source>
        <dbReference type="Proteomes" id="UP000318815"/>
    </source>
</evidence>
<dbReference type="OrthoDB" id="5562587at2"/>
<keyword evidence="1" id="KW-0812">Transmembrane</keyword>
<reference evidence="3 4" key="1">
    <citation type="submission" date="2019-08" db="EMBL/GenBank/DDBJ databases">
        <title>Whole genome sequencing of chitin degrading bacteria Chitinophaga pinensis YS16.</title>
        <authorList>
            <person name="Singh R.P."/>
            <person name="Manchanda G."/>
            <person name="Maurya I.K."/>
            <person name="Joshi N.K."/>
            <person name="Srivastava A.K."/>
        </authorList>
    </citation>
    <scope>NUCLEOTIDE SEQUENCE [LARGE SCALE GENOMIC DNA]</scope>
    <source>
        <strain evidence="3 4">YS-16</strain>
    </source>
</reference>
<sequence>MIRLSHYWKHLQRRRKVPYLFNKSSVMKRKLLLPERLMLGDGTAPFNGVYVISINGVITAAGLSVALAKVQARHPSLRAAVRNDASGAPWFEIPEVYQPIPLIIKERTSAVDWQQEVRDAWASVFNIESGPLINLTWLKGDPQSELILTFHHSMCDGGGGLMLVKEILAVLDDPDKQIGAHPAFTTLQDIVPAHILNGKQQIFKAKLKGLFIKGALAAVSAMVNTRGKQPISREKDYLLHWKLDRQVSAALFQHCALQEVTVNTALCVAFLRAFKLVKGEKAMNKIICPVDIRRFIPEIRKDVIFSFGLSLELSLNNSQQLPFWQRAKALQTVASRKIKQMNPYAFMLPFEYAHGGIKYMRKFLTYGKPVYDLMFSNMGKLDVPERYQHFTIDTIFSPTVIGPFSNPTTIITSTYKGQIDFSFVSNYQVLDYQDAVAIREMAMELLTKELPVQAPEAALSSII</sequence>
<dbReference type="Proteomes" id="UP000318815">
    <property type="component" value="Unassembled WGS sequence"/>
</dbReference>
<feature type="domain" description="Condensation" evidence="2">
    <location>
        <begin position="46"/>
        <end position="168"/>
    </location>
</feature>
<dbReference type="Gene3D" id="3.30.559.10">
    <property type="entry name" value="Chloramphenicol acetyltransferase-like domain"/>
    <property type="match status" value="1"/>
</dbReference>
<organism evidence="3 4">
    <name type="scientific">Chitinophaga pinensis</name>
    <dbReference type="NCBI Taxonomy" id="79329"/>
    <lineage>
        <taxon>Bacteria</taxon>
        <taxon>Pseudomonadati</taxon>
        <taxon>Bacteroidota</taxon>
        <taxon>Chitinophagia</taxon>
        <taxon>Chitinophagales</taxon>
        <taxon>Chitinophagaceae</taxon>
        <taxon>Chitinophaga</taxon>
    </lineage>
</organism>
<dbReference type="SUPFAM" id="SSF52777">
    <property type="entry name" value="CoA-dependent acyltransferases"/>
    <property type="match status" value="2"/>
</dbReference>
<comment type="caution">
    <text evidence="3">The sequence shown here is derived from an EMBL/GenBank/DDBJ whole genome shotgun (WGS) entry which is preliminary data.</text>
</comment>
<keyword evidence="1" id="KW-1133">Transmembrane helix</keyword>
<evidence type="ECO:0000313" key="3">
    <source>
        <dbReference type="EMBL" id="TWV99777.1"/>
    </source>
</evidence>
<gene>
    <name evidence="3" type="ORF">FEF09_15120</name>
</gene>
<dbReference type="InterPro" id="IPR001242">
    <property type="entry name" value="Condensation_dom"/>
</dbReference>
<dbReference type="PANTHER" id="PTHR28037">
    <property type="entry name" value="ALCOHOL O-ACETYLTRANSFERASE 1-RELATED"/>
    <property type="match status" value="1"/>
</dbReference>
<dbReference type="AlphaFoldDB" id="A0A5C6LTA1"/>
<feature type="transmembrane region" description="Helical" evidence="1">
    <location>
        <begin position="48"/>
        <end position="68"/>
    </location>
</feature>
<accession>A0A5C6LTA1</accession>
<dbReference type="InterPro" id="IPR052058">
    <property type="entry name" value="Alcohol_O-acetyltransferase"/>
</dbReference>
<protein>
    <recommendedName>
        <fullName evidence="2">Condensation domain-containing protein</fullName>
    </recommendedName>
</protein>
<evidence type="ECO:0000256" key="1">
    <source>
        <dbReference type="SAM" id="Phobius"/>
    </source>
</evidence>
<dbReference type="InterPro" id="IPR023213">
    <property type="entry name" value="CAT-like_dom_sf"/>
</dbReference>